<name>A0ACC3MNX8_9PEZI</name>
<proteinExistence type="predicted"/>
<organism evidence="1 2">
    <name type="scientific">Vermiconidia calcicola</name>
    <dbReference type="NCBI Taxonomy" id="1690605"/>
    <lineage>
        <taxon>Eukaryota</taxon>
        <taxon>Fungi</taxon>
        <taxon>Dikarya</taxon>
        <taxon>Ascomycota</taxon>
        <taxon>Pezizomycotina</taxon>
        <taxon>Dothideomycetes</taxon>
        <taxon>Dothideomycetidae</taxon>
        <taxon>Mycosphaerellales</taxon>
        <taxon>Extremaceae</taxon>
        <taxon>Vermiconidia</taxon>
    </lineage>
</organism>
<reference evidence="1" key="1">
    <citation type="submission" date="2023-07" db="EMBL/GenBank/DDBJ databases">
        <title>Black Yeasts Isolated from many extreme environments.</title>
        <authorList>
            <person name="Coleine C."/>
            <person name="Stajich J.E."/>
            <person name="Selbmann L."/>
        </authorList>
    </citation>
    <scope>NUCLEOTIDE SEQUENCE</scope>
    <source>
        <strain evidence="1">CCFEE 5714</strain>
    </source>
</reference>
<accession>A0ACC3MNX8</accession>
<protein>
    <submittedName>
        <fullName evidence="1">Uncharacterized protein</fullName>
    </submittedName>
</protein>
<evidence type="ECO:0000313" key="2">
    <source>
        <dbReference type="Proteomes" id="UP001281147"/>
    </source>
</evidence>
<gene>
    <name evidence="1" type="ORF">LTR37_017052</name>
</gene>
<keyword evidence="2" id="KW-1185">Reference proteome</keyword>
<dbReference type="Proteomes" id="UP001281147">
    <property type="component" value="Unassembled WGS sequence"/>
</dbReference>
<sequence length="242" mass="26665">MADDSQATGTRCRLLALPAELRLYIYDFYFEQRTVGMIYDGKLWITRGTPLDPIEEGGQCEIKHGTALLRTCRTITTEAQSLLVKNTQVRLFASEPNELVATDGGWKSYGNLEQCKILSQVSRVHQLDLHWVFTSPCSAFQQTPELLKGLGWLEDVKHLKISIFVSSPPNGGAYRKHVLKALDCLGKIRCRGSITITQDGDGYEEGTEVPVSDSDDTSDSDNSGGGDHSDEDDGDDEDGGDM</sequence>
<dbReference type="EMBL" id="JAUTXU010000213">
    <property type="protein sequence ID" value="KAK3698227.1"/>
    <property type="molecule type" value="Genomic_DNA"/>
</dbReference>
<comment type="caution">
    <text evidence="1">The sequence shown here is derived from an EMBL/GenBank/DDBJ whole genome shotgun (WGS) entry which is preliminary data.</text>
</comment>
<evidence type="ECO:0000313" key="1">
    <source>
        <dbReference type="EMBL" id="KAK3698227.1"/>
    </source>
</evidence>